<accession>A0A2B4R450</accession>
<proteinExistence type="predicted"/>
<comment type="caution">
    <text evidence="2">The sequence shown here is derived from an EMBL/GenBank/DDBJ whole genome shotgun (WGS) entry which is preliminary data.</text>
</comment>
<sequence length="196" mass="22499">TAIKFVCSFLTIAGGILVVTSGRALRSCSSLEEFVEVFNNVVLVSYTKLVEISEGSLCFTVQAETPAALRELWDTYKDGTLQRRLQEFLVTDDVKQTTNEDDIEMTVFIDEQEYLMSFNFLQSQVTINDLEILYVSLAIVSEMLDKKDECCRRNSDSFLDINSNQREITLMKLKQVENKLSIERQVYGEEMKKLQE</sequence>
<dbReference type="EMBL" id="LSMT01003810">
    <property type="protein sequence ID" value="PFX11085.1"/>
    <property type="molecule type" value="Genomic_DNA"/>
</dbReference>
<gene>
    <name evidence="2" type="ORF">AWC38_SpisGene25448</name>
</gene>
<reference evidence="3" key="1">
    <citation type="journal article" date="2017" name="bioRxiv">
        <title>Comparative analysis of the genomes of Stylophora pistillata and Acropora digitifera provides evidence for extensive differences between species of corals.</title>
        <authorList>
            <person name="Voolstra C.R."/>
            <person name="Li Y."/>
            <person name="Liew Y.J."/>
            <person name="Baumgarten S."/>
            <person name="Zoccola D."/>
            <person name="Flot J.-F."/>
            <person name="Tambutte S."/>
            <person name="Allemand D."/>
            <person name="Aranda M."/>
        </authorList>
    </citation>
    <scope>NUCLEOTIDE SEQUENCE [LARGE SCALE GENOMIC DNA]</scope>
</reference>
<protein>
    <recommendedName>
        <fullName evidence="1">TRADD-like N-terminal domain-containing protein</fullName>
    </recommendedName>
</protein>
<name>A0A2B4R450_STYPI</name>
<feature type="domain" description="TRADD-like N-terminal" evidence="1">
    <location>
        <begin position="30"/>
        <end position="92"/>
    </location>
</feature>
<evidence type="ECO:0000259" key="1">
    <source>
        <dbReference type="Pfam" id="PF20694"/>
    </source>
</evidence>
<feature type="non-terminal residue" evidence="2">
    <location>
        <position position="1"/>
    </location>
</feature>
<dbReference type="AlphaFoldDB" id="A0A2B4R450"/>
<dbReference type="Pfam" id="PF20694">
    <property type="entry name" value="TRADD-like_N"/>
    <property type="match status" value="1"/>
</dbReference>
<feature type="non-terminal residue" evidence="2">
    <location>
        <position position="196"/>
    </location>
</feature>
<organism evidence="2 3">
    <name type="scientific">Stylophora pistillata</name>
    <name type="common">Smooth cauliflower coral</name>
    <dbReference type="NCBI Taxonomy" id="50429"/>
    <lineage>
        <taxon>Eukaryota</taxon>
        <taxon>Metazoa</taxon>
        <taxon>Cnidaria</taxon>
        <taxon>Anthozoa</taxon>
        <taxon>Hexacorallia</taxon>
        <taxon>Scleractinia</taxon>
        <taxon>Astrocoeniina</taxon>
        <taxon>Pocilloporidae</taxon>
        <taxon>Stylophora</taxon>
    </lineage>
</organism>
<dbReference type="InterPro" id="IPR049341">
    <property type="entry name" value="TRADD-like_N"/>
</dbReference>
<dbReference type="Proteomes" id="UP000225706">
    <property type="component" value="Unassembled WGS sequence"/>
</dbReference>
<evidence type="ECO:0000313" key="2">
    <source>
        <dbReference type="EMBL" id="PFX11085.1"/>
    </source>
</evidence>
<keyword evidence="3" id="KW-1185">Reference proteome</keyword>
<evidence type="ECO:0000313" key="3">
    <source>
        <dbReference type="Proteomes" id="UP000225706"/>
    </source>
</evidence>
<dbReference type="OrthoDB" id="5988257at2759"/>